<protein>
    <recommendedName>
        <fullName evidence="1">DUF7042 domain-containing protein</fullName>
    </recommendedName>
</protein>
<organism evidence="2 3">
    <name type="scientific">Rotaria socialis</name>
    <dbReference type="NCBI Taxonomy" id="392032"/>
    <lineage>
        <taxon>Eukaryota</taxon>
        <taxon>Metazoa</taxon>
        <taxon>Spiralia</taxon>
        <taxon>Gnathifera</taxon>
        <taxon>Rotifera</taxon>
        <taxon>Eurotatoria</taxon>
        <taxon>Bdelloidea</taxon>
        <taxon>Philodinida</taxon>
        <taxon>Philodinidae</taxon>
        <taxon>Rotaria</taxon>
    </lineage>
</organism>
<dbReference type="Pfam" id="PF23069">
    <property type="entry name" value="DUF7042"/>
    <property type="match status" value="1"/>
</dbReference>
<dbReference type="Proteomes" id="UP000663848">
    <property type="component" value="Unassembled WGS sequence"/>
</dbReference>
<accession>A0A822CH11</accession>
<feature type="non-terminal residue" evidence="2">
    <location>
        <position position="90"/>
    </location>
</feature>
<reference evidence="2" key="1">
    <citation type="submission" date="2021-02" db="EMBL/GenBank/DDBJ databases">
        <authorList>
            <person name="Nowell W R."/>
        </authorList>
    </citation>
    <scope>NUCLEOTIDE SEQUENCE</scope>
</reference>
<comment type="caution">
    <text evidence="2">The sequence shown here is derived from an EMBL/GenBank/DDBJ whole genome shotgun (WGS) entry which is preliminary data.</text>
</comment>
<evidence type="ECO:0000313" key="2">
    <source>
        <dbReference type="EMBL" id="CAF5043349.1"/>
    </source>
</evidence>
<dbReference type="AlphaFoldDB" id="A0A822CH11"/>
<dbReference type="InterPro" id="IPR055470">
    <property type="entry name" value="DUF7042"/>
</dbReference>
<proteinExistence type="predicted"/>
<feature type="domain" description="DUF7042" evidence="1">
    <location>
        <begin position="22"/>
        <end position="84"/>
    </location>
</feature>
<dbReference type="EMBL" id="CAJOBR010047843">
    <property type="protein sequence ID" value="CAF5043349.1"/>
    <property type="molecule type" value="Genomic_DNA"/>
</dbReference>
<evidence type="ECO:0000259" key="1">
    <source>
        <dbReference type="Pfam" id="PF23069"/>
    </source>
</evidence>
<gene>
    <name evidence="2" type="ORF">QYT958_LOCUS41562</name>
</gene>
<sequence length="90" mass="10594">MFADREYCRQLDPYGTPIGVYEQPDYIYQCAGYWTEDSRSMMVTYDRDDPYNNFKCWVYERRDLTSITLSRSAGSACGFNQTSESYKAED</sequence>
<evidence type="ECO:0000313" key="3">
    <source>
        <dbReference type="Proteomes" id="UP000663848"/>
    </source>
</evidence>
<name>A0A822CH11_9BILA</name>